<protein>
    <recommendedName>
        <fullName evidence="1">NYN domain-containing protein</fullName>
    </recommendedName>
</protein>
<comment type="caution">
    <text evidence="2">The sequence shown here is derived from an EMBL/GenBank/DDBJ whole genome shotgun (WGS) entry which is preliminary data.</text>
</comment>
<name>A0A8S9K9V7_BRACR</name>
<dbReference type="GO" id="GO:0004540">
    <property type="term" value="F:RNA nuclease activity"/>
    <property type="evidence" value="ECO:0007669"/>
    <property type="project" value="InterPro"/>
</dbReference>
<organism evidence="2">
    <name type="scientific">Brassica cretica</name>
    <name type="common">Mustard</name>
    <dbReference type="NCBI Taxonomy" id="69181"/>
    <lineage>
        <taxon>Eukaryota</taxon>
        <taxon>Viridiplantae</taxon>
        <taxon>Streptophyta</taxon>
        <taxon>Embryophyta</taxon>
        <taxon>Tracheophyta</taxon>
        <taxon>Spermatophyta</taxon>
        <taxon>Magnoliopsida</taxon>
        <taxon>eudicotyledons</taxon>
        <taxon>Gunneridae</taxon>
        <taxon>Pentapetalae</taxon>
        <taxon>rosids</taxon>
        <taxon>malvids</taxon>
        <taxon>Brassicales</taxon>
        <taxon>Brassicaceae</taxon>
        <taxon>Brassiceae</taxon>
        <taxon>Brassica</taxon>
    </lineage>
</organism>
<dbReference type="AlphaFoldDB" id="A0A8S9K9V7"/>
<proteinExistence type="predicted"/>
<evidence type="ECO:0000313" key="2">
    <source>
        <dbReference type="EMBL" id="KAF2590166.1"/>
    </source>
</evidence>
<dbReference type="GO" id="GO:0005777">
    <property type="term" value="C:peroxisome"/>
    <property type="evidence" value="ECO:0007669"/>
    <property type="project" value="InterPro"/>
</dbReference>
<sequence length="279" mass="31168">MLDVSMLVCRVKDGREMKHIRGPVSGEFMYWMNMGHYQKLSDRMIVIMSERQNREDAYAAVILLEISLNKRMSGNDAVKTAKIVAWWDMKDCPIPEGYDARRVHPSIERACKERGLSGSVSITAYADQTKTPDHHLQALSSTGVAVAHTISDTHGQPRTSCVCWRKPTDVLCVLKRQPTWAKITRTVHGKGQRAESKDQRADMCTDGQPRTFWGPKGYGSVGLLGPTLSMVGLRSDGRTVSGEFSAWFHPSSSCSFDYISRVVGNIDVTGPNEHSAYEW</sequence>
<dbReference type="PANTHER" id="PTHR14379">
    <property type="entry name" value="LIMKAIN B LKAP"/>
    <property type="match status" value="1"/>
</dbReference>
<dbReference type="GO" id="GO:0010468">
    <property type="term" value="P:regulation of gene expression"/>
    <property type="evidence" value="ECO:0007669"/>
    <property type="project" value="InterPro"/>
</dbReference>
<reference evidence="2" key="1">
    <citation type="submission" date="2019-12" db="EMBL/GenBank/DDBJ databases">
        <title>Genome sequencing and annotation of Brassica cretica.</title>
        <authorList>
            <person name="Studholme D.J."/>
            <person name="Sarris P.F."/>
        </authorList>
    </citation>
    <scope>NUCLEOTIDE SEQUENCE</scope>
    <source>
        <strain evidence="2">PFS-102/07</strain>
        <tissue evidence="2">Leaf</tissue>
    </source>
</reference>
<dbReference type="CDD" id="cd10910">
    <property type="entry name" value="PIN_limkain_b1_N_like"/>
    <property type="match status" value="1"/>
</dbReference>
<dbReference type="InterPro" id="IPR021139">
    <property type="entry name" value="NYN"/>
</dbReference>
<accession>A0A8S9K9V7</accession>
<feature type="domain" description="NYN" evidence="1">
    <location>
        <begin position="83"/>
        <end position="149"/>
    </location>
</feature>
<dbReference type="PANTHER" id="PTHR14379:SF47">
    <property type="entry name" value="NYN DOMAIN-CONTAINING PROTEIN"/>
    <property type="match status" value="1"/>
</dbReference>
<dbReference type="InterPro" id="IPR024768">
    <property type="entry name" value="Marf1"/>
</dbReference>
<dbReference type="Pfam" id="PF01936">
    <property type="entry name" value="NYN"/>
    <property type="match status" value="1"/>
</dbReference>
<evidence type="ECO:0000259" key="1">
    <source>
        <dbReference type="Pfam" id="PF01936"/>
    </source>
</evidence>
<gene>
    <name evidence="2" type="ORF">F2Q70_00039990</name>
</gene>
<dbReference type="EMBL" id="QGKY02000190">
    <property type="protein sequence ID" value="KAF2590166.1"/>
    <property type="molecule type" value="Genomic_DNA"/>
</dbReference>